<gene>
    <name evidence="1" type="ORF">GUJ93_ZPchr0006g43538</name>
</gene>
<evidence type="ECO:0000313" key="1">
    <source>
        <dbReference type="EMBL" id="KAG8072316.1"/>
    </source>
</evidence>
<comment type="caution">
    <text evidence="1">The sequence shown here is derived from an EMBL/GenBank/DDBJ whole genome shotgun (WGS) entry which is preliminary data.</text>
</comment>
<proteinExistence type="predicted"/>
<organism evidence="1 2">
    <name type="scientific">Zizania palustris</name>
    <name type="common">Northern wild rice</name>
    <dbReference type="NCBI Taxonomy" id="103762"/>
    <lineage>
        <taxon>Eukaryota</taxon>
        <taxon>Viridiplantae</taxon>
        <taxon>Streptophyta</taxon>
        <taxon>Embryophyta</taxon>
        <taxon>Tracheophyta</taxon>
        <taxon>Spermatophyta</taxon>
        <taxon>Magnoliopsida</taxon>
        <taxon>Liliopsida</taxon>
        <taxon>Poales</taxon>
        <taxon>Poaceae</taxon>
        <taxon>BOP clade</taxon>
        <taxon>Oryzoideae</taxon>
        <taxon>Oryzeae</taxon>
        <taxon>Zizaniinae</taxon>
        <taxon>Zizania</taxon>
    </lineage>
</organism>
<dbReference type="AlphaFoldDB" id="A0A8J5VV69"/>
<accession>A0A8J5VV69</accession>
<keyword evidence="2" id="KW-1185">Reference proteome</keyword>
<reference evidence="1" key="2">
    <citation type="submission" date="2021-02" db="EMBL/GenBank/DDBJ databases">
        <authorList>
            <person name="Kimball J.A."/>
            <person name="Haas M.W."/>
            <person name="Macchietto M."/>
            <person name="Kono T."/>
            <person name="Duquette J."/>
            <person name="Shao M."/>
        </authorList>
    </citation>
    <scope>NUCLEOTIDE SEQUENCE</scope>
    <source>
        <tissue evidence="1">Fresh leaf tissue</tissue>
    </source>
</reference>
<evidence type="ECO:0000313" key="2">
    <source>
        <dbReference type="Proteomes" id="UP000729402"/>
    </source>
</evidence>
<dbReference type="Proteomes" id="UP000729402">
    <property type="component" value="Unassembled WGS sequence"/>
</dbReference>
<dbReference type="EMBL" id="JAAALK010000283">
    <property type="protein sequence ID" value="KAG8072316.1"/>
    <property type="molecule type" value="Genomic_DNA"/>
</dbReference>
<name>A0A8J5VV69_ZIZPA</name>
<protein>
    <submittedName>
        <fullName evidence="1">Uncharacterized protein</fullName>
    </submittedName>
</protein>
<sequence>MTTLTIRGHFPCAESLMRFTNSCPFMLSPRFSSDARSLRSRPIMARSSTTMPFGRSSQHTAPFCVSPAPTLPSKMAEPSASSERSMTASAPCFFTLTCRCASGQTHCRPPLT</sequence>
<reference evidence="1" key="1">
    <citation type="journal article" date="2021" name="bioRxiv">
        <title>Whole Genome Assembly and Annotation of Northern Wild Rice, Zizania palustris L., Supports a Whole Genome Duplication in the Zizania Genus.</title>
        <authorList>
            <person name="Haas M."/>
            <person name="Kono T."/>
            <person name="Macchietto M."/>
            <person name="Millas R."/>
            <person name="McGilp L."/>
            <person name="Shao M."/>
            <person name="Duquette J."/>
            <person name="Hirsch C.N."/>
            <person name="Kimball J."/>
        </authorList>
    </citation>
    <scope>NUCLEOTIDE SEQUENCE</scope>
    <source>
        <tissue evidence="1">Fresh leaf tissue</tissue>
    </source>
</reference>